<protein>
    <submittedName>
        <fullName evidence="1">Uncharacterized protein</fullName>
    </submittedName>
</protein>
<evidence type="ECO:0000313" key="1">
    <source>
        <dbReference type="EMBL" id="QHT99722.1"/>
    </source>
</evidence>
<accession>A0A6C0J313</accession>
<name>A0A6C0J313_9ZZZZ</name>
<dbReference type="EMBL" id="MN740313">
    <property type="protein sequence ID" value="QHT99722.1"/>
    <property type="molecule type" value="Genomic_DNA"/>
</dbReference>
<sequence>MTLKLQDTFFLDTQLRVFHEHETKVAVLNTSMDYTQPVEERKILLSLNLTPGKWLIQCSGTFCTSKYGEYIFSWLDTSTNWTPSEWSIWENNDELFSTFTSIKPDSYTSNSFSGNNVLSNYANLVINGVVTITSPNTTLNWSSAASNLMFPNWQLFLGNLSSVPQNPLMHQIQFNNGHINNAIMIATCLTD</sequence>
<dbReference type="AlphaFoldDB" id="A0A6C0J313"/>
<organism evidence="1">
    <name type="scientific">viral metagenome</name>
    <dbReference type="NCBI Taxonomy" id="1070528"/>
    <lineage>
        <taxon>unclassified sequences</taxon>
        <taxon>metagenomes</taxon>
        <taxon>organismal metagenomes</taxon>
    </lineage>
</organism>
<reference evidence="1" key="1">
    <citation type="journal article" date="2020" name="Nature">
        <title>Giant virus diversity and host interactions through global metagenomics.</title>
        <authorList>
            <person name="Schulz F."/>
            <person name="Roux S."/>
            <person name="Paez-Espino D."/>
            <person name="Jungbluth S."/>
            <person name="Walsh D.A."/>
            <person name="Denef V.J."/>
            <person name="McMahon K.D."/>
            <person name="Konstantinidis K.T."/>
            <person name="Eloe-Fadrosh E.A."/>
            <person name="Kyrpides N.C."/>
            <person name="Woyke T."/>
        </authorList>
    </citation>
    <scope>NUCLEOTIDE SEQUENCE</scope>
    <source>
        <strain evidence="1">GVMAG-M-3300025727-45</strain>
    </source>
</reference>
<proteinExistence type="predicted"/>